<protein>
    <submittedName>
        <fullName evidence="5">Outer membrane protein (OmpH-like)</fullName>
    </submittedName>
</protein>
<evidence type="ECO:0000256" key="2">
    <source>
        <dbReference type="ARBA" id="ARBA00022729"/>
    </source>
</evidence>
<sequence precursor="true">MIRFTRLAVIAAIFAGFTFAQTEAFAQNKSTRIGLVDMAKVFENYQRFKDEREALKDELKKRETEIKALAEQIKAAGEELKNSPYGKDSPQYAAQEKKVIELNGLIKSKQATIQREFLRRESTMYKDIYVEVTQMVGAAAEHYGYTMVIRFKAEDVAAQDDPQKLIQNMSQLVIYHQETDDITQRVIEVLNKRYRPVAGR</sequence>
<dbReference type="InterPro" id="IPR005632">
    <property type="entry name" value="Chaperone_Skp"/>
</dbReference>
<evidence type="ECO:0000256" key="4">
    <source>
        <dbReference type="SAM" id="SignalP"/>
    </source>
</evidence>
<keyword evidence="6" id="KW-1185">Reference proteome</keyword>
<accession>A0A517R6F2</accession>
<dbReference type="AlphaFoldDB" id="A0A517R6F2"/>
<dbReference type="RefSeq" id="WP_310820775.1">
    <property type="nucleotide sequence ID" value="NZ_CP036268.1"/>
</dbReference>
<dbReference type="EMBL" id="CP036268">
    <property type="protein sequence ID" value="QDT39451.1"/>
    <property type="molecule type" value="Genomic_DNA"/>
</dbReference>
<dbReference type="KEGG" id="svp:Pan189_38590"/>
<dbReference type="GO" id="GO:0050821">
    <property type="term" value="P:protein stabilization"/>
    <property type="evidence" value="ECO:0007669"/>
    <property type="project" value="TreeGrafter"/>
</dbReference>
<feature type="coiled-coil region" evidence="3">
    <location>
        <begin position="38"/>
        <end position="79"/>
    </location>
</feature>
<dbReference type="SMART" id="SM00935">
    <property type="entry name" value="OmpH"/>
    <property type="match status" value="1"/>
</dbReference>
<dbReference type="PANTHER" id="PTHR35089">
    <property type="entry name" value="CHAPERONE PROTEIN SKP"/>
    <property type="match status" value="1"/>
</dbReference>
<keyword evidence="2 4" id="KW-0732">Signal</keyword>
<gene>
    <name evidence="5" type="ORF">Pan189_38590</name>
</gene>
<dbReference type="GO" id="GO:0051082">
    <property type="term" value="F:unfolded protein binding"/>
    <property type="evidence" value="ECO:0007669"/>
    <property type="project" value="InterPro"/>
</dbReference>
<evidence type="ECO:0000256" key="1">
    <source>
        <dbReference type="ARBA" id="ARBA00009091"/>
    </source>
</evidence>
<proteinExistence type="inferred from homology"/>
<dbReference type="Gene3D" id="3.30.910.20">
    <property type="entry name" value="Skp domain"/>
    <property type="match status" value="1"/>
</dbReference>
<evidence type="ECO:0000256" key="3">
    <source>
        <dbReference type="SAM" id="Coils"/>
    </source>
</evidence>
<feature type="chain" id="PRO_5021747620" evidence="4">
    <location>
        <begin position="21"/>
        <end position="200"/>
    </location>
</feature>
<evidence type="ECO:0000313" key="6">
    <source>
        <dbReference type="Proteomes" id="UP000317318"/>
    </source>
</evidence>
<dbReference type="SUPFAM" id="SSF111384">
    <property type="entry name" value="OmpH-like"/>
    <property type="match status" value="1"/>
</dbReference>
<dbReference type="GO" id="GO:0005829">
    <property type="term" value="C:cytosol"/>
    <property type="evidence" value="ECO:0007669"/>
    <property type="project" value="TreeGrafter"/>
</dbReference>
<dbReference type="PANTHER" id="PTHR35089:SF1">
    <property type="entry name" value="CHAPERONE PROTEIN SKP"/>
    <property type="match status" value="1"/>
</dbReference>
<keyword evidence="3" id="KW-0175">Coiled coil</keyword>
<organism evidence="5 6">
    <name type="scientific">Stratiformator vulcanicus</name>
    <dbReference type="NCBI Taxonomy" id="2527980"/>
    <lineage>
        <taxon>Bacteria</taxon>
        <taxon>Pseudomonadati</taxon>
        <taxon>Planctomycetota</taxon>
        <taxon>Planctomycetia</taxon>
        <taxon>Planctomycetales</taxon>
        <taxon>Planctomycetaceae</taxon>
        <taxon>Stratiformator</taxon>
    </lineage>
</organism>
<evidence type="ECO:0000313" key="5">
    <source>
        <dbReference type="EMBL" id="QDT39451.1"/>
    </source>
</evidence>
<feature type="signal peptide" evidence="4">
    <location>
        <begin position="1"/>
        <end position="20"/>
    </location>
</feature>
<dbReference type="InterPro" id="IPR024930">
    <property type="entry name" value="Skp_dom_sf"/>
</dbReference>
<name>A0A517R6F2_9PLAN</name>
<dbReference type="Proteomes" id="UP000317318">
    <property type="component" value="Chromosome"/>
</dbReference>
<comment type="similarity">
    <text evidence="1">Belongs to the Skp family.</text>
</comment>
<dbReference type="Pfam" id="PF03938">
    <property type="entry name" value="OmpH"/>
    <property type="match status" value="1"/>
</dbReference>
<reference evidence="5 6" key="1">
    <citation type="submission" date="2019-02" db="EMBL/GenBank/DDBJ databases">
        <title>Deep-cultivation of Planctomycetes and their phenomic and genomic characterization uncovers novel biology.</title>
        <authorList>
            <person name="Wiegand S."/>
            <person name="Jogler M."/>
            <person name="Boedeker C."/>
            <person name="Pinto D."/>
            <person name="Vollmers J."/>
            <person name="Rivas-Marin E."/>
            <person name="Kohn T."/>
            <person name="Peeters S.H."/>
            <person name="Heuer A."/>
            <person name="Rast P."/>
            <person name="Oberbeckmann S."/>
            <person name="Bunk B."/>
            <person name="Jeske O."/>
            <person name="Meyerdierks A."/>
            <person name="Storesund J.E."/>
            <person name="Kallscheuer N."/>
            <person name="Luecker S."/>
            <person name="Lage O.M."/>
            <person name="Pohl T."/>
            <person name="Merkel B.J."/>
            <person name="Hornburger P."/>
            <person name="Mueller R.-W."/>
            <person name="Bruemmer F."/>
            <person name="Labrenz M."/>
            <person name="Spormann A.M."/>
            <person name="Op den Camp H."/>
            <person name="Overmann J."/>
            <person name="Amann R."/>
            <person name="Jetten M.S.M."/>
            <person name="Mascher T."/>
            <person name="Medema M.H."/>
            <person name="Devos D.P."/>
            <person name="Kaster A.-K."/>
            <person name="Ovreas L."/>
            <person name="Rohde M."/>
            <person name="Galperin M.Y."/>
            <person name="Jogler C."/>
        </authorList>
    </citation>
    <scope>NUCLEOTIDE SEQUENCE [LARGE SCALE GENOMIC DNA]</scope>
    <source>
        <strain evidence="5 6">Pan189</strain>
    </source>
</reference>